<proteinExistence type="predicted"/>
<protein>
    <recommendedName>
        <fullName evidence="3">Protein kinase domain-containing protein</fullName>
    </recommendedName>
</protein>
<accession>A0ABQ9X0L9</accession>
<evidence type="ECO:0000313" key="5">
    <source>
        <dbReference type="Proteomes" id="UP001281761"/>
    </source>
</evidence>
<dbReference type="EMBL" id="JARBJD010000311">
    <property type="protein sequence ID" value="KAK2944171.1"/>
    <property type="molecule type" value="Genomic_DNA"/>
</dbReference>
<feature type="region of interest" description="Disordered" evidence="1">
    <location>
        <begin position="1954"/>
        <end position="1980"/>
    </location>
</feature>
<dbReference type="InterPro" id="IPR011050">
    <property type="entry name" value="Pectin_lyase_fold/virulence"/>
</dbReference>
<dbReference type="Proteomes" id="UP001281761">
    <property type="component" value="Unassembled WGS sequence"/>
</dbReference>
<name>A0ABQ9X0L9_9EUKA</name>
<evidence type="ECO:0000256" key="2">
    <source>
        <dbReference type="SAM" id="Phobius"/>
    </source>
</evidence>
<dbReference type="InterPro" id="IPR011009">
    <property type="entry name" value="Kinase-like_dom_sf"/>
</dbReference>
<organism evidence="4 5">
    <name type="scientific">Blattamonas nauphoetae</name>
    <dbReference type="NCBI Taxonomy" id="2049346"/>
    <lineage>
        <taxon>Eukaryota</taxon>
        <taxon>Metamonada</taxon>
        <taxon>Preaxostyla</taxon>
        <taxon>Oxymonadida</taxon>
        <taxon>Blattamonas</taxon>
    </lineage>
</organism>
<keyword evidence="2" id="KW-0472">Membrane</keyword>
<dbReference type="InterPro" id="IPR001245">
    <property type="entry name" value="Ser-Thr/Tyr_kinase_cat_dom"/>
</dbReference>
<gene>
    <name evidence="4" type="ORF">BLNAU_20918</name>
</gene>
<feature type="compositionally biased region" description="Pro residues" evidence="1">
    <location>
        <begin position="1956"/>
        <end position="1968"/>
    </location>
</feature>
<keyword evidence="2" id="KW-0812">Transmembrane</keyword>
<evidence type="ECO:0000313" key="4">
    <source>
        <dbReference type="EMBL" id="KAK2944171.1"/>
    </source>
</evidence>
<dbReference type="Pfam" id="PF07714">
    <property type="entry name" value="PK_Tyr_Ser-Thr"/>
    <property type="match status" value="1"/>
</dbReference>
<dbReference type="SUPFAM" id="SSF51126">
    <property type="entry name" value="Pectin lyase-like"/>
    <property type="match status" value="2"/>
</dbReference>
<sequence length="2109" mass="230241">MEEQARQSLFGKTGKIVEKIWKHTELGQFNNFNGINLRRCIGSTLTKCTTTAIVKRDIILHKEFNAFFSDYYRTLRPEFRFEDTNFTGQAEHKFWSHNTYRYQFTRSPFTFFTTSASPIIFSHCSFHDLEQDPNDPFFEGGLAILIQTPAPVTITSCAFSDLTTYAVGAAIHISAATFSMMINVLIESSTFTHCSSCWGGALYDTVGGQVSIVSSSFIENRAFEYGGACVSFGCCYSFCRFDGNRASSVNAIYEEGPLSIRFCHFLNSVEGEDLYYSCHTEVVLGCTRSQDWREGSEVVVMGSGSGVECSASQPCNTLTEALNTASMNGKDVIHVGSGWTGSMTIGTLFSQLTLRGFYALEEASRSTHTPTSSFSITVEQNSFIALDSLSLSPANGLPLVKCELSGGGVQMTNLELANIEGITIPLFIFSEGGQRMIICHFENLSQITSALFSISGSAECMLETVLFRNIDSSSGVFVASSGGSIYFRDCLFHTITRTTGEGAAAIDMNGCNALEVTTCTFSHCHSKGGQAGALTIIRNDSFRHSISAFFVNNKGKTDTNAHDIFYAGFDPEVIPWSSSAISSFSDFPQVATDDDRTGTLPVISEPFILCEERVTSSTLLNQPALFITDLAFIDLEQSFPLMATIVITLDTKSEDPITLRPVRLSWATLTIKAPTMAFTPHVQQSTESQGSFFVVDDFSNLVLRYLYIIVTSDETEPLIQVEAQSSAQFEQCVITSDGSILHRPIVRSYGTLNLCSPTLFDFTLESHSCFECISGDVSITHSEYDSTSCASNITTTGDGAVLNADQCSVSLHTYVFFDCHSQNGGPVFCRACSDLETYHLHFVGCSATQNGGAMSLQLFLPAATISLGTNFYINCSAELGGALFINSSGLKSLSLTQPYAAPIIGVHLVFPVFSGCSASEGTGAYFDGDWSDMDVCGLSSLYMSNGGLPSTSQDLFFSATVADTMPAFDVFIQKLKDTSLSVSSRSTSDSGQYKHVEVGGESIASFNLERPKFILQSETFTDYCELKKETKCSSIHRLLDLFHTKDEDDEFVQIPVFLSNEISFVQTGRIRSQSVLFKTDTISNPLSPVKLANGPTFWEADSFFVRVEKDGTAELSFILFAWEADVGFCEVADEQASDLIPVIPVGSNVTKYLQYHFMPADESGRMTITSSIFDEKIDLTHSLVVCSAGTLVITQSTLTSTDSPILIKCPLVASSPLSSLFSNAATESLKVDMENVTFSDLKMGGSVDGVMHLDGPSYLHLKKMNFTNVLCESEEAVRIVVVGLDLERAIEYVPESEFPKRGTKMDELYKSLDLSEPLSSAYHSPTLLLYYHPITSTTIVVSSDGRDGFWCGDVSFPCLSLNEADAHLLPDYPSRIVVAKGAVLKSELDLRQDCTEIKAMGGEKSRVEVLRDGSLVNQADALTHSLTLDSLVFSVSAGRTTSLLVSRSGMLTLVSCSFVSSDSSTLTSKLVEVSGGSVKLTETDFTLVSFSTTLLSFSSFASVGLQNVSHRSCSSHTLMSFEGGSSTESAIEMRDCVFKGEPTPAPSSNEDDVICEWESGLIVVEKCSFEGFSSTFSHLSVGVLRVIDSSVSLKTSQFELNGPRVSSFPSLSWNIACTGSSVIELDSSSSDMATSHWISASESCVVKRSDESQISEPFFIPTLSLDNCSSTYSSKKKDYSVTISGRTLVPCGLSLIVFEVNNNSEGKSLPFALPSSFTTHHNETSISLEIPASSLKDLNTTFAWNVSLRFGNDGRTSSFRMKRTEKEIRAEAMGKTLPWLIPLIVSLSALLLVAIVVIVLCRRRRMKPSQNMSEMKEQEAIQYEDEKMEVEQETQQGVHVNDANDRISTLPNEEPTKPDNFPSSKFDPFEDVVEALHCGPRLEMRTVRAQDTLYNILHVFPEKKKTIVKSVIARQLALGLVKVAEASMNATVLTKLSSHWVMFDSNGSVCLKTRDTPPPNLPSIPLPNPNALQNEEQKEGNPQHVNHALEGQRWRAPEVAKAENETMTGNEEAVIDPRKAAVFSLGLVLWEIETGLVPFGEIDATNAQRQLGTGVLPKMDGVGSEMKDLICECLRLNPDDRPTLSDVSNCLISLATPKQTDGEEAHSDS</sequence>
<dbReference type="InterPro" id="IPR000719">
    <property type="entry name" value="Prot_kinase_dom"/>
</dbReference>
<feature type="domain" description="Protein kinase" evidence="3">
    <location>
        <begin position="1744"/>
        <end position="2094"/>
    </location>
</feature>
<dbReference type="PROSITE" id="PS50011">
    <property type="entry name" value="PROTEIN_KINASE_DOM"/>
    <property type="match status" value="1"/>
</dbReference>
<reference evidence="4 5" key="1">
    <citation type="journal article" date="2022" name="bioRxiv">
        <title>Genomics of Preaxostyla Flagellates Illuminates Evolutionary Transitions and the Path Towards Mitochondrial Loss.</title>
        <authorList>
            <person name="Novak L.V.F."/>
            <person name="Treitli S.C."/>
            <person name="Pyrih J."/>
            <person name="Halakuc P."/>
            <person name="Pipaliya S.V."/>
            <person name="Vacek V."/>
            <person name="Brzon O."/>
            <person name="Soukal P."/>
            <person name="Eme L."/>
            <person name="Dacks J.B."/>
            <person name="Karnkowska A."/>
            <person name="Elias M."/>
            <person name="Hampl V."/>
        </authorList>
    </citation>
    <scope>NUCLEOTIDE SEQUENCE [LARGE SCALE GENOMIC DNA]</scope>
    <source>
        <strain evidence="4">NAU3</strain>
        <tissue evidence="4">Gut</tissue>
    </source>
</reference>
<dbReference type="Gene3D" id="1.10.510.10">
    <property type="entry name" value="Transferase(Phosphotransferase) domain 1"/>
    <property type="match status" value="1"/>
</dbReference>
<dbReference type="SUPFAM" id="SSF56112">
    <property type="entry name" value="Protein kinase-like (PK-like)"/>
    <property type="match status" value="1"/>
</dbReference>
<keyword evidence="5" id="KW-1185">Reference proteome</keyword>
<feature type="transmembrane region" description="Helical" evidence="2">
    <location>
        <begin position="1779"/>
        <end position="1801"/>
    </location>
</feature>
<feature type="region of interest" description="Disordered" evidence="1">
    <location>
        <begin position="1834"/>
        <end position="1864"/>
    </location>
</feature>
<evidence type="ECO:0000256" key="1">
    <source>
        <dbReference type="SAM" id="MobiDB-lite"/>
    </source>
</evidence>
<comment type="caution">
    <text evidence="4">The sequence shown here is derived from an EMBL/GenBank/DDBJ whole genome shotgun (WGS) entry which is preliminary data.</text>
</comment>
<evidence type="ECO:0000259" key="3">
    <source>
        <dbReference type="PROSITE" id="PS50011"/>
    </source>
</evidence>
<keyword evidence="2" id="KW-1133">Transmembrane helix</keyword>